<feature type="region of interest" description="Disordered" evidence="1">
    <location>
        <begin position="146"/>
        <end position="176"/>
    </location>
</feature>
<protein>
    <submittedName>
        <fullName evidence="4">Cyclase</fullName>
    </submittedName>
</protein>
<dbReference type="EMBL" id="UIDG01000144">
    <property type="protein sequence ID" value="SUS05978.1"/>
    <property type="molecule type" value="Genomic_DNA"/>
</dbReference>
<evidence type="ECO:0000313" key="4">
    <source>
        <dbReference type="EMBL" id="SUS07614.1"/>
    </source>
</evidence>
<dbReference type="GO" id="GO:0048039">
    <property type="term" value="F:ubiquinone binding"/>
    <property type="evidence" value="ECO:0007669"/>
    <property type="project" value="InterPro"/>
</dbReference>
<dbReference type="AlphaFoldDB" id="A0A380TJ00"/>
<dbReference type="GO" id="GO:0045333">
    <property type="term" value="P:cellular respiration"/>
    <property type="evidence" value="ECO:0007669"/>
    <property type="project" value="InterPro"/>
</dbReference>
<dbReference type="SUPFAM" id="SSF55961">
    <property type="entry name" value="Bet v1-like"/>
    <property type="match status" value="1"/>
</dbReference>
<sequence length="176" mass="20238">MPTHAETRTVPFTPEQMFDLVADVERYPEFLPWCVACRIRRWETPQRLVADLVIGFKMIRERFTSRVELSRPNRIDVAYYDGPFRYLTNHWTFAANAEGHCVIDFYIDFEFRSRTLQKMMGKLFNEAVQRMVNAFERRAVTLYAGDAPQGSAPTGRPAAVQAHASPLPGAPPGDRR</sequence>
<proteinExistence type="predicted"/>
<reference evidence="4" key="1">
    <citation type="submission" date="2018-07" db="EMBL/GenBank/DDBJ databases">
        <authorList>
            <person name="Quirk P.G."/>
            <person name="Krulwich T.A."/>
        </authorList>
    </citation>
    <scope>NUCLEOTIDE SEQUENCE</scope>
</reference>
<accession>A0A380TJ00</accession>
<dbReference type="InterPro" id="IPR023393">
    <property type="entry name" value="START-like_dom_sf"/>
</dbReference>
<dbReference type="CDD" id="cd07813">
    <property type="entry name" value="COQ10p_like"/>
    <property type="match status" value="1"/>
</dbReference>
<dbReference type="PANTHER" id="PTHR12901">
    <property type="entry name" value="SPERM PROTEIN HOMOLOG"/>
    <property type="match status" value="1"/>
</dbReference>
<dbReference type="InterPro" id="IPR044996">
    <property type="entry name" value="COQ10-like"/>
</dbReference>
<evidence type="ECO:0000313" key="3">
    <source>
        <dbReference type="EMBL" id="SUS05978.1"/>
    </source>
</evidence>
<name>A0A380TJ00_9ZZZZ</name>
<gene>
    <name evidence="3" type="ORF">DF3PB_2280004</name>
    <name evidence="4" type="ORF">DF3PB_4710003</name>
</gene>
<evidence type="ECO:0000259" key="2">
    <source>
        <dbReference type="Pfam" id="PF03364"/>
    </source>
</evidence>
<feature type="domain" description="Coenzyme Q-binding protein COQ10 START" evidence="2">
    <location>
        <begin position="10"/>
        <end position="136"/>
    </location>
</feature>
<dbReference type="EMBL" id="UIDG01000414">
    <property type="protein sequence ID" value="SUS07614.1"/>
    <property type="molecule type" value="Genomic_DNA"/>
</dbReference>
<evidence type="ECO:0000256" key="1">
    <source>
        <dbReference type="SAM" id="MobiDB-lite"/>
    </source>
</evidence>
<dbReference type="Gene3D" id="3.30.530.20">
    <property type="match status" value="1"/>
</dbReference>
<dbReference type="InterPro" id="IPR005031">
    <property type="entry name" value="COQ10_START"/>
</dbReference>
<dbReference type="Pfam" id="PF03364">
    <property type="entry name" value="Polyketide_cyc"/>
    <property type="match status" value="1"/>
</dbReference>
<organism evidence="4">
    <name type="scientific">metagenome</name>
    <dbReference type="NCBI Taxonomy" id="256318"/>
    <lineage>
        <taxon>unclassified sequences</taxon>
        <taxon>metagenomes</taxon>
    </lineage>
</organism>
<dbReference type="PANTHER" id="PTHR12901:SF10">
    <property type="entry name" value="COENZYME Q-BINDING PROTEIN COQ10, MITOCHONDRIAL"/>
    <property type="match status" value="1"/>
</dbReference>